<comment type="similarity">
    <text evidence="1">Belongs to the glycosyl hydrolase 25 family.</text>
</comment>
<dbReference type="InterPro" id="IPR017853">
    <property type="entry name" value="GH"/>
</dbReference>
<dbReference type="Pfam" id="PF01183">
    <property type="entry name" value="Glyco_hydro_25"/>
    <property type="match status" value="1"/>
</dbReference>
<dbReference type="InterPro" id="IPR018077">
    <property type="entry name" value="Glyco_hydro_fam25_subgr"/>
</dbReference>
<evidence type="ECO:0000313" key="6">
    <source>
        <dbReference type="Proteomes" id="UP001589647"/>
    </source>
</evidence>
<dbReference type="Gene3D" id="3.20.20.80">
    <property type="entry name" value="Glycosidases"/>
    <property type="match status" value="1"/>
</dbReference>
<feature type="signal peptide" evidence="4">
    <location>
        <begin position="1"/>
        <end position="21"/>
    </location>
</feature>
<comment type="caution">
    <text evidence="5">The sequence shown here is derived from an EMBL/GenBank/DDBJ whole genome shotgun (WGS) entry which is preliminary data.</text>
</comment>
<dbReference type="PANTHER" id="PTHR34135:SF2">
    <property type="entry name" value="LYSOZYME"/>
    <property type="match status" value="1"/>
</dbReference>
<evidence type="ECO:0000256" key="2">
    <source>
        <dbReference type="ARBA" id="ARBA00022801"/>
    </source>
</evidence>
<gene>
    <name evidence="5" type="ORF">ACFFV7_48455</name>
</gene>
<dbReference type="Proteomes" id="UP001589647">
    <property type="component" value="Unassembled WGS sequence"/>
</dbReference>
<dbReference type="RefSeq" id="WP_189651814.1">
    <property type="nucleotide sequence ID" value="NZ_BMRC01000022.1"/>
</dbReference>
<dbReference type="PANTHER" id="PTHR34135">
    <property type="entry name" value="LYSOZYME"/>
    <property type="match status" value="1"/>
</dbReference>
<keyword evidence="2" id="KW-0378">Hydrolase</keyword>
<reference evidence="5 6" key="1">
    <citation type="submission" date="2024-09" db="EMBL/GenBank/DDBJ databases">
        <authorList>
            <person name="Sun Q."/>
            <person name="Mori K."/>
        </authorList>
    </citation>
    <scope>NUCLEOTIDE SEQUENCE [LARGE SCALE GENOMIC DNA]</scope>
    <source>
        <strain evidence="5 6">CCM 3426</strain>
    </source>
</reference>
<proteinExistence type="inferred from homology"/>
<keyword evidence="3" id="KW-0326">Glycosidase</keyword>
<evidence type="ECO:0000256" key="1">
    <source>
        <dbReference type="ARBA" id="ARBA00010646"/>
    </source>
</evidence>
<evidence type="ECO:0000256" key="3">
    <source>
        <dbReference type="ARBA" id="ARBA00023295"/>
    </source>
</evidence>
<evidence type="ECO:0000256" key="4">
    <source>
        <dbReference type="SAM" id="SignalP"/>
    </source>
</evidence>
<dbReference type="InterPro" id="IPR002053">
    <property type="entry name" value="Glyco_hydro_25"/>
</dbReference>
<feature type="chain" id="PRO_5046240352" evidence="4">
    <location>
        <begin position="22"/>
        <end position="332"/>
    </location>
</feature>
<keyword evidence="6" id="KW-1185">Reference proteome</keyword>
<dbReference type="SMART" id="SM00641">
    <property type="entry name" value="Glyco_25"/>
    <property type="match status" value="1"/>
</dbReference>
<dbReference type="PROSITE" id="PS51904">
    <property type="entry name" value="GLYCOSYL_HYDROL_F25_2"/>
    <property type="match status" value="1"/>
</dbReference>
<evidence type="ECO:0000313" key="5">
    <source>
        <dbReference type="EMBL" id="MFB9209089.1"/>
    </source>
</evidence>
<dbReference type="SUPFAM" id="SSF51445">
    <property type="entry name" value="(Trans)glycosidases"/>
    <property type="match status" value="1"/>
</dbReference>
<dbReference type="EMBL" id="JBHMEI010000095">
    <property type="protein sequence ID" value="MFB9209089.1"/>
    <property type="molecule type" value="Genomic_DNA"/>
</dbReference>
<protein>
    <submittedName>
        <fullName evidence="5">GH25 family lysozyme</fullName>
    </submittedName>
</protein>
<accession>A0ABV5IX18</accession>
<organism evidence="5 6">
    <name type="scientific">Nonomuraea spiralis</name>
    <dbReference type="NCBI Taxonomy" id="46182"/>
    <lineage>
        <taxon>Bacteria</taxon>
        <taxon>Bacillati</taxon>
        <taxon>Actinomycetota</taxon>
        <taxon>Actinomycetes</taxon>
        <taxon>Streptosporangiales</taxon>
        <taxon>Streptosporangiaceae</taxon>
        <taxon>Nonomuraea</taxon>
    </lineage>
</organism>
<name>A0ABV5IX18_9ACTN</name>
<keyword evidence="4" id="KW-0732">Signal</keyword>
<sequence length="332" mass="35792">MKRLWLIAVIAAVGMTGVAQAADGVPGVDVSNWTGDVDWESVASGGAKFAFVQASEGNNYRNPRFDAQFGGAAAAGLLRGAYHFAQPHESDGTAQAEYFLQNGGNWTSDGQTLPGVLDIEDNPYKDKNGKNNCYDLSAADMVSWIKDFTKKYRQRTGRDAIIYTTTSWWQTCTGNSAAFKAGPLWIARWGTDPGELPKGWKRYTFWQSAEKGSLAGGQNSFNGSESQLRSLANPPASVSVSGLTKGRKVYRVTVANTGPHPVEDIVVSGRTFGGQNVVKAPGCKFSGTAVRCVIDRLERDQKATFTFTTKPRSKGRVGMVIEVGTVTLNLKA</sequence>